<dbReference type="Pfam" id="PF15379">
    <property type="entry name" value="DUF4606"/>
    <property type="match status" value="1"/>
</dbReference>
<name>A0A6P5AV07_BRABE</name>
<feature type="compositionally biased region" description="Polar residues" evidence="1">
    <location>
        <begin position="53"/>
        <end position="67"/>
    </location>
</feature>
<dbReference type="PANTHER" id="PTHR35256">
    <property type="entry name" value="CHROMOSOME 8 OPEN READING FRAME 48"/>
    <property type="match status" value="1"/>
</dbReference>
<keyword evidence="2" id="KW-1185">Reference proteome</keyword>
<sequence>MSSPYEDDTFTEASDSQTEASVGEGRRKEADLDHDDSLSRTHTSESQERWSEDVSQSSDRTSLTSENGGHLQVYSVSSIGESESRSSLSSSGRIVERWSHSSTTTGVSLSQDISTELTEDSAADRDASYSEDFITTSATSVAEEDVRSDRSSVESGSVKEELEDETSDHHGDGYHGYSSDDFESSGGQSSATESVSAEKESEARSNFLHRACQLVKQNSSALLDTEVMASSSTLHEAAKPGEEDIKVTPELLEFCSRKLQLLKERASSMSDAKGTEKSPQRKQDTVKPTTDKTHRSHKPSSSSASKETRYTRKEKDAVDRTKTSRRHKKKSKLPEERGSSMSGVRKAVVEIAPPQNDLNSSVDLVGETGKTLSIALSKKNPPSADAQSTDSSVPRGLVDRIKLDTMMLDMKRGAKAKVHNPRTCRSCVKRQGALQQQEFVKKSRANVERKLIDAKVENHLINHNSLTLIGEIARTLPRPTDDPNDVWARLMKGNTMQKDGENSRDVS</sequence>
<feature type="compositionally biased region" description="Acidic residues" evidence="1">
    <location>
        <begin position="1"/>
        <end position="10"/>
    </location>
</feature>
<dbReference type="Proteomes" id="UP000515135">
    <property type="component" value="Unplaced"/>
</dbReference>
<feature type="compositionally biased region" description="Basic and acidic residues" evidence="1">
    <location>
        <begin position="24"/>
        <end position="52"/>
    </location>
</feature>
<dbReference type="RefSeq" id="XP_019645791.1">
    <property type="nucleotide sequence ID" value="XM_019790232.1"/>
</dbReference>
<evidence type="ECO:0000313" key="2">
    <source>
        <dbReference type="Proteomes" id="UP000515135"/>
    </source>
</evidence>
<dbReference type="GeneID" id="109486402"/>
<feature type="compositionally biased region" description="Basic and acidic residues" evidence="1">
    <location>
        <begin position="144"/>
        <end position="160"/>
    </location>
</feature>
<dbReference type="KEGG" id="bbel:109486402"/>
<dbReference type="PANTHER" id="PTHR35256:SF1">
    <property type="entry name" value="EXPRESSED SEQUENCE AI429214"/>
    <property type="match status" value="1"/>
</dbReference>
<gene>
    <name evidence="3" type="primary">LOC109486402</name>
</gene>
<feature type="compositionally biased region" description="Polar residues" evidence="1">
    <location>
        <begin position="100"/>
        <end position="116"/>
    </location>
</feature>
<reference evidence="3" key="1">
    <citation type="submission" date="2025-08" db="UniProtKB">
        <authorList>
            <consortium name="RefSeq"/>
        </authorList>
    </citation>
    <scope>IDENTIFICATION</scope>
    <source>
        <tissue evidence="3">Gonad</tissue>
    </source>
</reference>
<dbReference type="InterPro" id="IPR027932">
    <property type="entry name" value="DUF4606"/>
</dbReference>
<feature type="region of interest" description="Disordered" evidence="1">
    <location>
        <begin position="265"/>
        <end position="344"/>
    </location>
</feature>
<dbReference type="OrthoDB" id="9976953at2759"/>
<feature type="compositionally biased region" description="Polar residues" evidence="1">
    <location>
        <begin position="11"/>
        <end position="20"/>
    </location>
</feature>
<dbReference type="AlphaFoldDB" id="A0A6P5AV07"/>
<feature type="compositionally biased region" description="Basic and acidic residues" evidence="1">
    <location>
        <begin position="273"/>
        <end position="293"/>
    </location>
</feature>
<feature type="region of interest" description="Disordered" evidence="1">
    <location>
        <begin position="1"/>
        <end position="204"/>
    </location>
</feature>
<accession>A0A6P5AV07</accession>
<organism evidence="2 3">
    <name type="scientific">Branchiostoma belcheri</name>
    <name type="common">Amphioxus</name>
    <dbReference type="NCBI Taxonomy" id="7741"/>
    <lineage>
        <taxon>Eukaryota</taxon>
        <taxon>Metazoa</taxon>
        <taxon>Chordata</taxon>
        <taxon>Cephalochordata</taxon>
        <taxon>Leptocardii</taxon>
        <taxon>Amphioxiformes</taxon>
        <taxon>Branchiostomatidae</taxon>
        <taxon>Branchiostoma</taxon>
    </lineage>
</organism>
<evidence type="ECO:0000313" key="3">
    <source>
        <dbReference type="RefSeq" id="XP_019645791.1"/>
    </source>
</evidence>
<evidence type="ECO:0000256" key="1">
    <source>
        <dbReference type="SAM" id="MobiDB-lite"/>
    </source>
</evidence>
<feature type="compositionally biased region" description="Low complexity" evidence="1">
    <location>
        <begin position="75"/>
        <end position="93"/>
    </location>
</feature>
<feature type="compositionally biased region" description="Polar residues" evidence="1">
    <location>
        <begin position="185"/>
        <end position="195"/>
    </location>
</feature>
<feature type="compositionally biased region" description="Basic and acidic residues" evidence="1">
    <location>
        <begin position="306"/>
        <end position="322"/>
    </location>
</feature>
<proteinExistence type="predicted"/>
<protein>
    <submittedName>
        <fullName evidence="3">Uncharacterized protein LOC109486402</fullName>
    </submittedName>
</protein>